<dbReference type="PROSITE" id="PS50002">
    <property type="entry name" value="SH3"/>
    <property type="match status" value="1"/>
</dbReference>
<dbReference type="CDD" id="cd20810">
    <property type="entry name" value="C1_VAV"/>
    <property type="match status" value="1"/>
</dbReference>
<dbReference type="CDD" id="cd01223">
    <property type="entry name" value="PH_Vav"/>
    <property type="match status" value="1"/>
</dbReference>
<keyword evidence="6" id="KW-0175">Coiled coil</keyword>
<dbReference type="InterPro" id="IPR001331">
    <property type="entry name" value="GDS_CDC24_CS"/>
</dbReference>
<feature type="region of interest" description="Disordered" evidence="7">
    <location>
        <begin position="541"/>
        <end position="564"/>
    </location>
</feature>
<keyword evidence="1 5" id="KW-0728">SH3 domain</keyword>
<dbReference type="PROSITE" id="PS50003">
    <property type="entry name" value="PH_DOMAIN"/>
    <property type="match status" value="1"/>
</dbReference>
<dbReference type="InterPro" id="IPR000219">
    <property type="entry name" value="DH_dom"/>
</dbReference>
<feature type="coiled-coil region" evidence="6">
    <location>
        <begin position="174"/>
        <end position="201"/>
    </location>
</feature>
<dbReference type="Pfam" id="PF22697">
    <property type="entry name" value="SOS1_NGEF_PH"/>
    <property type="match status" value="1"/>
</dbReference>
<feature type="domain" description="SH3" evidence="8">
    <location>
        <begin position="461"/>
        <end position="524"/>
    </location>
</feature>
<organism evidence="12 13">
    <name type="scientific">Dreissena polymorpha</name>
    <name type="common">Zebra mussel</name>
    <name type="synonym">Mytilus polymorpha</name>
    <dbReference type="NCBI Taxonomy" id="45954"/>
    <lineage>
        <taxon>Eukaryota</taxon>
        <taxon>Metazoa</taxon>
        <taxon>Spiralia</taxon>
        <taxon>Lophotrochozoa</taxon>
        <taxon>Mollusca</taxon>
        <taxon>Bivalvia</taxon>
        <taxon>Autobranchia</taxon>
        <taxon>Heteroconchia</taxon>
        <taxon>Euheterodonta</taxon>
        <taxon>Imparidentia</taxon>
        <taxon>Neoheterodontei</taxon>
        <taxon>Myida</taxon>
        <taxon>Dreissenoidea</taxon>
        <taxon>Dreissenidae</taxon>
        <taxon>Dreissena</taxon>
    </lineage>
</organism>
<feature type="domain" description="PH" evidence="9">
    <location>
        <begin position="294"/>
        <end position="399"/>
    </location>
</feature>
<dbReference type="GO" id="GO:0035556">
    <property type="term" value="P:intracellular signal transduction"/>
    <property type="evidence" value="ECO:0007669"/>
    <property type="project" value="InterPro"/>
</dbReference>
<dbReference type="Gene3D" id="2.30.30.40">
    <property type="entry name" value="SH3 Domains"/>
    <property type="match status" value="1"/>
</dbReference>
<dbReference type="InterPro" id="IPR055251">
    <property type="entry name" value="SOS1_NGEF_PH"/>
</dbReference>
<accession>A0A9D4F6F7</accession>
<dbReference type="PROSITE" id="PS50081">
    <property type="entry name" value="ZF_DAG_PE_2"/>
    <property type="match status" value="1"/>
</dbReference>
<dbReference type="PANTHER" id="PTHR45818">
    <property type="entry name" value="PROTEIN VAV"/>
    <property type="match status" value="1"/>
</dbReference>
<evidence type="ECO:0000259" key="8">
    <source>
        <dbReference type="PROSITE" id="PS50002"/>
    </source>
</evidence>
<dbReference type="PROSITE" id="PS00741">
    <property type="entry name" value="DH_1"/>
    <property type="match status" value="1"/>
</dbReference>
<evidence type="ECO:0000259" key="11">
    <source>
        <dbReference type="PROSITE" id="PS50081"/>
    </source>
</evidence>
<dbReference type="Pfam" id="PF07653">
    <property type="entry name" value="SH3_2"/>
    <property type="match status" value="1"/>
</dbReference>
<keyword evidence="2" id="KW-0597">Phosphoprotein</keyword>
<evidence type="ECO:0000313" key="12">
    <source>
        <dbReference type="EMBL" id="KAH3793254.1"/>
    </source>
</evidence>
<evidence type="ECO:0000256" key="3">
    <source>
        <dbReference type="ARBA" id="ARBA00022658"/>
    </source>
</evidence>
<evidence type="ECO:0000259" key="10">
    <source>
        <dbReference type="PROSITE" id="PS50010"/>
    </source>
</evidence>
<dbReference type="Pfam" id="PF00130">
    <property type="entry name" value="C1_1"/>
    <property type="match status" value="1"/>
</dbReference>
<dbReference type="Gene3D" id="2.30.29.30">
    <property type="entry name" value="Pleckstrin-homology domain (PH domain)/Phosphotyrosine-binding domain (PTB)"/>
    <property type="match status" value="1"/>
</dbReference>
<keyword evidence="3" id="KW-0344">Guanine-nucleotide releasing factor</keyword>
<dbReference type="PROSITE" id="PS50010">
    <property type="entry name" value="DH_2"/>
    <property type="match status" value="1"/>
</dbReference>
<evidence type="ECO:0000256" key="2">
    <source>
        <dbReference type="ARBA" id="ARBA00022553"/>
    </source>
</evidence>
<dbReference type="EMBL" id="JAIWYP010000007">
    <property type="protein sequence ID" value="KAH3793254.1"/>
    <property type="molecule type" value="Genomic_DNA"/>
</dbReference>
<dbReference type="InterPro" id="IPR001452">
    <property type="entry name" value="SH3_domain"/>
</dbReference>
<dbReference type="SUPFAM" id="SSF48065">
    <property type="entry name" value="DBL homology domain (DH-domain)"/>
    <property type="match status" value="1"/>
</dbReference>
<dbReference type="Gene3D" id="1.20.900.10">
    <property type="entry name" value="Dbl homology (DH) domain"/>
    <property type="match status" value="1"/>
</dbReference>
<evidence type="ECO:0008006" key="14">
    <source>
        <dbReference type="Google" id="ProtNLM"/>
    </source>
</evidence>
<dbReference type="AlphaFoldDB" id="A0A9D4F6F7"/>
<dbReference type="InterPro" id="IPR001849">
    <property type="entry name" value="PH_domain"/>
</dbReference>
<proteinExistence type="predicted"/>
<comment type="caution">
    <text evidence="12">The sequence shown here is derived from an EMBL/GenBank/DDBJ whole genome shotgun (WGS) entry which is preliminary data.</text>
</comment>
<gene>
    <name evidence="12" type="ORF">DPMN_146761</name>
</gene>
<dbReference type="Gene3D" id="3.30.60.20">
    <property type="match status" value="1"/>
</dbReference>
<dbReference type="Pfam" id="PF00621">
    <property type="entry name" value="RhoGEF"/>
    <property type="match status" value="1"/>
</dbReference>
<evidence type="ECO:0000256" key="4">
    <source>
        <dbReference type="ARBA" id="ARBA00022737"/>
    </source>
</evidence>
<feature type="domain" description="DH" evidence="10">
    <location>
        <begin position="76"/>
        <end position="261"/>
    </location>
</feature>
<dbReference type="GO" id="GO:0016477">
    <property type="term" value="P:cell migration"/>
    <property type="evidence" value="ECO:0007669"/>
    <property type="project" value="TreeGrafter"/>
</dbReference>
<dbReference type="InterPro" id="IPR035899">
    <property type="entry name" value="DBL_dom_sf"/>
</dbReference>
<evidence type="ECO:0000256" key="5">
    <source>
        <dbReference type="PROSITE-ProRule" id="PRU00192"/>
    </source>
</evidence>
<dbReference type="InterPro" id="IPR011993">
    <property type="entry name" value="PH-like_dom_sf"/>
</dbReference>
<dbReference type="GO" id="GO:0005737">
    <property type="term" value="C:cytoplasm"/>
    <property type="evidence" value="ECO:0007669"/>
    <property type="project" value="TreeGrafter"/>
</dbReference>
<dbReference type="PANTHER" id="PTHR45818:SF3">
    <property type="entry name" value="PROTEIN VAV"/>
    <property type="match status" value="1"/>
</dbReference>
<evidence type="ECO:0000313" key="13">
    <source>
        <dbReference type="Proteomes" id="UP000828390"/>
    </source>
</evidence>
<sequence>GFPPNNSRDEDQDEDIYGNLSNMAIKHDIEDNEELYDSVAQENDDEIYEDIINVKKRRTREPTRSTSVPEPVHLSKREYCIQEMCDTEKNYVDALTMIVTKFIGPLANTITASDKNTIFSSIDKMLEVHKGFYSDLSQACANDKRTTSEKPRIHEVFLKWKPHLLLYGDYCSNLPKAQETIEKLTKTNEAVKLKVEDCERQANDGRFRLRDLLHVPMQRVLKYHLLLRELIKNTDKTSDQQGYLQQALEAMQDLSFYVNEVKRDNEALALIEEIQRSITDLQMPDNTSLRDYGKLQKDGELKVRNHNDHRVRQRYIFLFDKVMLMCKARGDSYSYKEAILLAEYRLDNSAAARDAQRKADKWNCTFQMVKLDDSMAITFLAKTDDLKNKWIDAINLALDNTQPAAGKDWIMTTFTEPKTCDICGKLLRGVFFQGYKNPQNTMCVHKECIGKQKPQTQEVSVQGEKMRATVSYFGNPKPGAGRIVLQFSEGDMIGVTRREGDWLEGVLGNAKGWFPQQLVEPVRKRPARPPYEEAQIAAPGRVKIGGKPSPQSNVDLTGYPCVHP</sequence>
<evidence type="ECO:0000256" key="7">
    <source>
        <dbReference type="SAM" id="MobiDB-lite"/>
    </source>
</evidence>
<dbReference type="SMART" id="SM00326">
    <property type="entry name" value="SH3"/>
    <property type="match status" value="1"/>
</dbReference>
<dbReference type="SUPFAM" id="SSF50729">
    <property type="entry name" value="PH domain-like"/>
    <property type="match status" value="1"/>
</dbReference>
<dbReference type="GO" id="GO:0005085">
    <property type="term" value="F:guanyl-nucleotide exchange factor activity"/>
    <property type="evidence" value="ECO:0007669"/>
    <property type="project" value="UniProtKB-KW"/>
</dbReference>
<name>A0A9D4F6F7_DREPO</name>
<evidence type="ECO:0000256" key="1">
    <source>
        <dbReference type="ARBA" id="ARBA00022443"/>
    </source>
</evidence>
<dbReference type="Proteomes" id="UP000828390">
    <property type="component" value="Unassembled WGS sequence"/>
</dbReference>
<dbReference type="InterPro" id="IPR002219">
    <property type="entry name" value="PKC_DAG/PE"/>
</dbReference>
<dbReference type="SUPFAM" id="SSF50044">
    <property type="entry name" value="SH3-domain"/>
    <property type="match status" value="1"/>
</dbReference>
<dbReference type="SMART" id="SM00233">
    <property type="entry name" value="PH"/>
    <property type="match status" value="1"/>
</dbReference>
<evidence type="ECO:0000259" key="9">
    <source>
        <dbReference type="PROSITE" id="PS50003"/>
    </source>
</evidence>
<dbReference type="CDD" id="cd00160">
    <property type="entry name" value="RhoGEF"/>
    <property type="match status" value="1"/>
</dbReference>
<feature type="domain" description="Phorbol-ester/DAG-type" evidence="11">
    <location>
        <begin position="406"/>
        <end position="456"/>
    </location>
</feature>
<dbReference type="InterPro" id="IPR036028">
    <property type="entry name" value="SH3-like_dom_sf"/>
</dbReference>
<reference evidence="12" key="2">
    <citation type="submission" date="2020-11" db="EMBL/GenBank/DDBJ databases">
        <authorList>
            <person name="McCartney M.A."/>
            <person name="Auch B."/>
            <person name="Kono T."/>
            <person name="Mallez S."/>
            <person name="Becker A."/>
            <person name="Gohl D.M."/>
            <person name="Silverstein K.A.T."/>
            <person name="Koren S."/>
            <person name="Bechman K.B."/>
            <person name="Herman A."/>
            <person name="Abrahante J.E."/>
            <person name="Garbe J."/>
        </authorList>
    </citation>
    <scope>NUCLEOTIDE SEQUENCE</scope>
    <source>
        <strain evidence="12">Duluth1</strain>
        <tissue evidence="12">Whole animal</tissue>
    </source>
</reference>
<protein>
    <recommendedName>
        <fullName evidence="14">Guanine nucleotide exchange factor VAV2</fullName>
    </recommendedName>
</protein>
<dbReference type="InterPro" id="IPR037832">
    <property type="entry name" value="PH_Vav"/>
</dbReference>
<keyword evidence="4" id="KW-0677">Repeat</keyword>
<keyword evidence="13" id="KW-1185">Reference proteome</keyword>
<feature type="non-terminal residue" evidence="12">
    <location>
        <position position="564"/>
    </location>
</feature>
<reference evidence="12" key="1">
    <citation type="journal article" date="2019" name="bioRxiv">
        <title>The Genome of the Zebra Mussel, Dreissena polymorpha: A Resource for Invasive Species Research.</title>
        <authorList>
            <person name="McCartney M.A."/>
            <person name="Auch B."/>
            <person name="Kono T."/>
            <person name="Mallez S."/>
            <person name="Zhang Y."/>
            <person name="Obille A."/>
            <person name="Becker A."/>
            <person name="Abrahante J.E."/>
            <person name="Garbe J."/>
            <person name="Badalamenti J.P."/>
            <person name="Herman A."/>
            <person name="Mangelson H."/>
            <person name="Liachko I."/>
            <person name="Sullivan S."/>
            <person name="Sone E.D."/>
            <person name="Koren S."/>
            <person name="Silverstein K.A.T."/>
            <person name="Beckman K.B."/>
            <person name="Gohl D.M."/>
        </authorList>
    </citation>
    <scope>NUCLEOTIDE SEQUENCE</scope>
    <source>
        <strain evidence="12">Duluth1</strain>
        <tissue evidence="12">Whole animal</tissue>
    </source>
</reference>
<evidence type="ECO:0000256" key="6">
    <source>
        <dbReference type="SAM" id="Coils"/>
    </source>
</evidence>
<dbReference type="SMART" id="SM00325">
    <property type="entry name" value="RhoGEF"/>
    <property type="match status" value="1"/>
</dbReference>